<feature type="transmembrane region" description="Helical" evidence="1">
    <location>
        <begin position="373"/>
        <end position="390"/>
    </location>
</feature>
<dbReference type="eggNOG" id="ENOG502Z8VZ">
    <property type="taxonomic scope" value="Bacteria"/>
</dbReference>
<sequence length="401" mass="44897">MNRLAQCGLTVLCIVLAAVYLPMAYDWLFVEPVAKTHLLYSPVLQQFVWTEKVAVPPAEALGKGEDHHAEIIHRDEAGTYYSRVEFEKLLPFIYYKNMELWGLLPLNIDGERFDAETIKARRRVMELTPRDILRRPVGLTVPPLLESAPGVARLVFPEDRYRLASGGLEFINADFNTVDDTLSQAFTSALKDAGFVFPARLTAGWPVLLKPFDAGHFLVDATGAVFHLKRVEGTPVVVRTPIPPALQTRHIAVMESARRDYLGLLLAGDGSLHLLREDDYGLVPLPLPGYDPETMDFKLLLDPLHATAVYSDDTTIHGVAMDREFQVVRRYSHAMSRAEAGLAGQLGQVLFPVRLQWRTDPVPGFHLQLGNKWSLAVATVALALLMLGMLRMRRREQGRRG</sequence>
<dbReference type="AlphaFoldDB" id="T2GF67"/>
<dbReference type="PATRIC" id="fig|1121448.10.peg.3007"/>
<gene>
    <name evidence="2" type="ORF">DGI_3048</name>
</gene>
<organism evidence="2 3">
    <name type="scientific">Megalodesulfovibrio gigas (strain ATCC 19364 / DSM 1382 / NCIMB 9332 / VKM B-1759)</name>
    <name type="common">Desulfovibrio gigas</name>
    <dbReference type="NCBI Taxonomy" id="1121448"/>
    <lineage>
        <taxon>Bacteria</taxon>
        <taxon>Pseudomonadati</taxon>
        <taxon>Thermodesulfobacteriota</taxon>
        <taxon>Desulfovibrionia</taxon>
        <taxon>Desulfovibrionales</taxon>
        <taxon>Desulfovibrionaceae</taxon>
        <taxon>Megalodesulfovibrio</taxon>
    </lineage>
</organism>
<reference evidence="3" key="2">
    <citation type="submission" date="2013-07" db="EMBL/GenBank/DDBJ databases">
        <authorList>
            <person name="Morais-Silva F.O."/>
            <person name="Rezende A.M."/>
            <person name="Pimentel C."/>
            <person name="Resende D.M."/>
            <person name="Santos C.I."/>
            <person name="Clemente C."/>
            <person name="de Oliveira L.M."/>
            <person name="da Silva S.M."/>
            <person name="Costa D.A."/>
            <person name="Varela-Raposo A."/>
            <person name="Horacio E.C.A."/>
            <person name="Matos M."/>
            <person name="Flores O."/>
            <person name="Ruiz J.C."/>
            <person name="Rodrigues-Pousada C."/>
        </authorList>
    </citation>
    <scope>NUCLEOTIDE SEQUENCE [LARGE SCALE GENOMIC DNA]</scope>
    <source>
        <strain evidence="3">ATCC 19364 / DSM 1382 / NCIMB 9332 / VKM B-1759</strain>
    </source>
</reference>
<accession>T2GF67</accession>
<dbReference type="EMBL" id="CP006585">
    <property type="protein sequence ID" value="AGW14766.1"/>
    <property type="molecule type" value="Genomic_DNA"/>
</dbReference>
<keyword evidence="1" id="KW-0812">Transmembrane</keyword>
<proteinExistence type="predicted"/>
<keyword evidence="3" id="KW-1185">Reference proteome</keyword>
<keyword evidence="1" id="KW-1133">Transmembrane helix</keyword>
<dbReference type="STRING" id="1121448.DGI_3048"/>
<evidence type="ECO:0000313" key="3">
    <source>
        <dbReference type="Proteomes" id="UP000016587"/>
    </source>
</evidence>
<evidence type="ECO:0000313" key="2">
    <source>
        <dbReference type="EMBL" id="AGW14766.1"/>
    </source>
</evidence>
<protein>
    <recommendedName>
        <fullName evidence="4">DUF4857 domain-containing protein</fullName>
    </recommendedName>
</protein>
<dbReference type="HOGENOM" id="CLU_053148_0_0_7"/>
<dbReference type="KEGG" id="dgg:DGI_3048"/>
<dbReference type="Proteomes" id="UP000016587">
    <property type="component" value="Chromosome"/>
</dbReference>
<dbReference type="InterPro" id="IPR032333">
    <property type="entry name" value="DUF4857"/>
</dbReference>
<evidence type="ECO:0000256" key="1">
    <source>
        <dbReference type="SAM" id="Phobius"/>
    </source>
</evidence>
<evidence type="ECO:0008006" key="4">
    <source>
        <dbReference type="Google" id="ProtNLM"/>
    </source>
</evidence>
<dbReference type="RefSeq" id="WP_021761841.1">
    <property type="nucleotide sequence ID" value="NC_022444.1"/>
</dbReference>
<name>T2GF67_MEGG1</name>
<dbReference type="Pfam" id="PF16149">
    <property type="entry name" value="DUF4857"/>
    <property type="match status" value="1"/>
</dbReference>
<dbReference type="OrthoDB" id="5365245at2"/>
<reference evidence="2 3" key="1">
    <citation type="journal article" date="2013" name="J. Bacteriol.">
        <title>Roles of HynAB and Ech, the only two hydrogenases found in the model sulfate reducer Desulfovibrio gigas.</title>
        <authorList>
            <person name="Morais-Silva F.O."/>
            <person name="Santos C.I."/>
            <person name="Rodrigues R."/>
            <person name="Pereira I.A."/>
            <person name="Rodrigues-Pousada C."/>
        </authorList>
    </citation>
    <scope>NUCLEOTIDE SEQUENCE [LARGE SCALE GENOMIC DNA]</scope>
    <source>
        <strain evidence="3">ATCC 19364 / DSM 1382 / NCIMB 9332 / VKM B-1759</strain>
    </source>
</reference>
<keyword evidence="1" id="KW-0472">Membrane</keyword>